<protein>
    <submittedName>
        <fullName evidence="2">Lipoprotein domain-containing protein</fullName>
    </submittedName>
</protein>
<proteinExistence type="predicted"/>
<sequence>MSKHISALLLILFFLLYNQASAVEKNDLEYNYPLKDPLMATVAGSPPDENLNDIILREKIYGLKIFKDRKLPPTMRYLKKYEFSLAWQGDKSPLIFVIPGTGSNYKAGKMKFLQNIFHDAGFHVICLNSTFTRRFAAMGSKSNIPGISFEDARDIYEVMRLAYEEVKEDIEVTEFYLTGYSLGGLSSAFVADIDENAGIFNFEKVLLINPPVDLYTSTKIFDTYVTKNLKQKADVFFDNMFEKASKYFEYKGDVYIDDEFLYDINRIAPLTQSELEGLIGVAFRMSLANVVFSVDMLTNRGYIKPADKIMKIGDSTTQYYKEVLHWTFEDYLKKVLMPYWQEKNPDDSLDKLVYKISLKALEGYLKQSEKIGVMHNLDDIILGKGDLDFIQKTFGTRAKIYPNGGHLGNMLFEPNIEYMVNFFKN</sequence>
<dbReference type="EMBL" id="CP061799">
    <property type="protein sequence ID" value="QTA80718.1"/>
    <property type="molecule type" value="Genomic_DNA"/>
</dbReference>
<dbReference type="Proteomes" id="UP000663720">
    <property type="component" value="Chromosome"/>
</dbReference>
<keyword evidence="3" id="KW-1185">Reference proteome</keyword>
<evidence type="ECO:0000313" key="3">
    <source>
        <dbReference type="Proteomes" id="UP000663720"/>
    </source>
</evidence>
<dbReference type="KEGG" id="dli:dnl_30310"/>
<evidence type="ECO:0000256" key="1">
    <source>
        <dbReference type="SAM" id="SignalP"/>
    </source>
</evidence>
<dbReference type="AlphaFoldDB" id="A0A975B8D3"/>
<feature type="chain" id="PRO_5037892075" evidence="1">
    <location>
        <begin position="23"/>
        <end position="425"/>
    </location>
</feature>
<dbReference type="PANTHER" id="PTHR30035">
    <property type="entry name" value="LIPOPROTEIN VACJ-RELATED"/>
    <property type="match status" value="1"/>
</dbReference>
<gene>
    <name evidence="2" type="ORF">dnl_30310</name>
</gene>
<dbReference type="Gene3D" id="3.40.50.1820">
    <property type="entry name" value="alpha/beta hydrolase"/>
    <property type="match status" value="1"/>
</dbReference>
<dbReference type="GO" id="GO:0016020">
    <property type="term" value="C:membrane"/>
    <property type="evidence" value="ECO:0007669"/>
    <property type="project" value="InterPro"/>
</dbReference>
<reference evidence="2" key="1">
    <citation type="journal article" date="2021" name="Microb. Physiol.">
        <title>Proteogenomic Insights into the Physiology of Marine, Sulfate-Reducing, Filamentous Desulfonema limicola and Desulfonema magnum.</title>
        <authorList>
            <person name="Schnaars V."/>
            <person name="Wohlbrand L."/>
            <person name="Scheve S."/>
            <person name="Hinrichs C."/>
            <person name="Reinhardt R."/>
            <person name="Rabus R."/>
        </authorList>
    </citation>
    <scope>NUCLEOTIDE SEQUENCE</scope>
    <source>
        <strain evidence="2">5ac10</strain>
    </source>
</reference>
<dbReference type="RefSeq" id="WP_207692330.1">
    <property type="nucleotide sequence ID" value="NZ_CP061799.1"/>
</dbReference>
<dbReference type="PANTHER" id="PTHR30035:SF1">
    <property type="entry name" value="AB HYDROLASE-1 DOMAIN-CONTAINING PROTEIN"/>
    <property type="match status" value="1"/>
</dbReference>
<dbReference type="InterPro" id="IPR007428">
    <property type="entry name" value="MlaA"/>
</dbReference>
<dbReference type="SUPFAM" id="SSF53474">
    <property type="entry name" value="alpha/beta-Hydrolases"/>
    <property type="match status" value="1"/>
</dbReference>
<keyword evidence="2" id="KW-0449">Lipoprotein</keyword>
<evidence type="ECO:0000313" key="2">
    <source>
        <dbReference type="EMBL" id="QTA80718.1"/>
    </source>
</evidence>
<name>A0A975B8D3_9BACT</name>
<organism evidence="2 3">
    <name type="scientific">Desulfonema limicola</name>
    <dbReference type="NCBI Taxonomy" id="45656"/>
    <lineage>
        <taxon>Bacteria</taxon>
        <taxon>Pseudomonadati</taxon>
        <taxon>Thermodesulfobacteriota</taxon>
        <taxon>Desulfobacteria</taxon>
        <taxon>Desulfobacterales</taxon>
        <taxon>Desulfococcaceae</taxon>
        <taxon>Desulfonema</taxon>
    </lineage>
</organism>
<keyword evidence="1" id="KW-0732">Signal</keyword>
<accession>A0A975B8D3</accession>
<dbReference type="InterPro" id="IPR029058">
    <property type="entry name" value="AB_hydrolase_fold"/>
</dbReference>
<feature type="signal peptide" evidence="1">
    <location>
        <begin position="1"/>
        <end position="22"/>
    </location>
</feature>